<dbReference type="Proteomes" id="UP001139971">
    <property type="component" value="Unassembled WGS sequence"/>
</dbReference>
<dbReference type="InterPro" id="IPR044399">
    <property type="entry name" value="Mb-like_M"/>
</dbReference>
<reference evidence="1" key="1">
    <citation type="submission" date="2023-02" db="EMBL/GenBank/DDBJ databases">
        <title>Tahibacter soli sp. nov. isolated from soil.</title>
        <authorList>
            <person name="Baek J.H."/>
            <person name="Lee J.K."/>
            <person name="Choi D.G."/>
            <person name="Jeon C.O."/>
        </authorList>
    </citation>
    <scope>NUCLEOTIDE SEQUENCE</scope>
    <source>
        <strain evidence="1">BL</strain>
    </source>
</reference>
<dbReference type="InterPro" id="IPR012292">
    <property type="entry name" value="Globin/Proto"/>
</dbReference>
<name>A0A9X4BIC4_9GAMM</name>
<evidence type="ECO:0000313" key="2">
    <source>
        <dbReference type="Proteomes" id="UP001139971"/>
    </source>
</evidence>
<evidence type="ECO:0000313" key="1">
    <source>
        <dbReference type="EMBL" id="MDC8013438.1"/>
    </source>
</evidence>
<dbReference type="InterPro" id="IPR009050">
    <property type="entry name" value="Globin-like_sf"/>
</dbReference>
<sequence>MSDNYDDLQQSYGRCLRNKDFITRFYEIFLASHPSIPPMFERTDFSKQRLALRRGISVAISYAAGSGIVARTTDHMARVHSRDGRTPVTPGLYPYWIDSLIQAITENDPEVDAALLARWRAAMRHVCDRFAACY</sequence>
<keyword evidence="2" id="KW-1185">Reference proteome</keyword>
<dbReference type="Gene3D" id="1.10.490.10">
    <property type="entry name" value="Globins"/>
    <property type="match status" value="1"/>
</dbReference>
<comment type="caution">
    <text evidence="1">The sequence shown here is derived from an EMBL/GenBank/DDBJ whole genome shotgun (WGS) entry which is preliminary data.</text>
</comment>
<dbReference type="RefSeq" id="WP_263545645.1">
    <property type="nucleotide sequence ID" value="NZ_JAOVZO020000017.1"/>
</dbReference>
<dbReference type="EMBL" id="JAOVZO020000017">
    <property type="protein sequence ID" value="MDC8013438.1"/>
    <property type="molecule type" value="Genomic_DNA"/>
</dbReference>
<dbReference type="SUPFAM" id="SSF46458">
    <property type="entry name" value="Globin-like"/>
    <property type="match status" value="1"/>
</dbReference>
<accession>A0A9X4BIC4</accession>
<dbReference type="GO" id="GO:0020037">
    <property type="term" value="F:heme binding"/>
    <property type="evidence" value="ECO:0007669"/>
    <property type="project" value="InterPro"/>
</dbReference>
<proteinExistence type="predicted"/>
<dbReference type="GO" id="GO:0019825">
    <property type="term" value="F:oxygen binding"/>
    <property type="evidence" value="ECO:0007669"/>
    <property type="project" value="InterPro"/>
</dbReference>
<gene>
    <name evidence="1" type="ORF">OD750_012910</name>
</gene>
<organism evidence="1 2">
    <name type="scientific">Tahibacter soli</name>
    <dbReference type="NCBI Taxonomy" id="2983605"/>
    <lineage>
        <taxon>Bacteria</taxon>
        <taxon>Pseudomonadati</taxon>
        <taxon>Pseudomonadota</taxon>
        <taxon>Gammaproteobacteria</taxon>
        <taxon>Lysobacterales</taxon>
        <taxon>Rhodanobacteraceae</taxon>
        <taxon>Tahibacter</taxon>
    </lineage>
</organism>
<protein>
    <submittedName>
        <fullName evidence="1">Globin</fullName>
    </submittedName>
</protein>
<dbReference type="CDD" id="cd01040">
    <property type="entry name" value="Mb-like"/>
    <property type="match status" value="1"/>
</dbReference>
<dbReference type="AlphaFoldDB" id="A0A9X4BIC4"/>